<evidence type="ECO:0000256" key="1">
    <source>
        <dbReference type="SAM" id="MobiDB-lite"/>
    </source>
</evidence>
<accession>A0ABN2QRE2</accession>
<dbReference type="EMBL" id="BAAAPB010000001">
    <property type="protein sequence ID" value="GAA1957020.1"/>
    <property type="molecule type" value="Genomic_DNA"/>
</dbReference>
<protein>
    <recommendedName>
        <fullName evidence="4">Arc family DNA-binding protein</fullName>
    </recommendedName>
</protein>
<feature type="region of interest" description="Disordered" evidence="1">
    <location>
        <begin position="43"/>
        <end position="64"/>
    </location>
</feature>
<evidence type="ECO:0000313" key="3">
    <source>
        <dbReference type="Proteomes" id="UP001500571"/>
    </source>
</evidence>
<gene>
    <name evidence="2" type="ORF">GCM10009798_15500</name>
</gene>
<dbReference type="InterPro" id="IPR013321">
    <property type="entry name" value="Arc_rbn_hlx_hlx"/>
</dbReference>
<reference evidence="2 3" key="1">
    <citation type="journal article" date="2019" name="Int. J. Syst. Evol. Microbiol.">
        <title>The Global Catalogue of Microorganisms (GCM) 10K type strain sequencing project: providing services to taxonomists for standard genome sequencing and annotation.</title>
        <authorList>
            <consortium name="The Broad Institute Genomics Platform"/>
            <consortium name="The Broad Institute Genome Sequencing Center for Infectious Disease"/>
            <person name="Wu L."/>
            <person name="Ma J."/>
        </authorList>
    </citation>
    <scope>NUCLEOTIDE SEQUENCE [LARGE SCALE GENOMIC DNA]</scope>
    <source>
        <strain evidence="2 3">JCM 15309</strain>
    </source>
</reference>
<proteinExistence type="predicted"/>
<dbReference type="Proteomes" id="UP001500571">
    <property type="component" value="Unassembled WGS sequence"/>
</dbReference>
<name>A0ABN2QRE2_9ACTN</name>
<evidence type="ECO:0000313" key="2">
    <source>
        <dbReference type="EMBL" id="GAA1957020.1"/>
    </source>
</evidence>
<organism evidence="2 3">
    <name type="scientific">Nocardioides panacihumi</name>
    <dbReference type="NCBI Taxonomy" id="400774"/>
    <lineage>
        <taxon>Bacteria</taxon>
        <taxon>Bacillati</taxon>
        <taxon>Actinomycetota</taxon>
        <taxon>Actinomycetes</taxon>
        <taxon>Propionibacteriales</taxon>
        <taxon>Nocardioidaceae</taxon>
        <taxon>Nocardioides</taxon>
    </lineage>
</organism>
<comment type="caution">
    <text evidence="2">The sequence shown here is derived from an EMBL/GenBank/DDBJ whole genome shotgun (WGS) entry which is preliminary data.</text>
</comment>
<dbReference type="SUPFAM" id="SSF47598">
    <property type="entry name" value="Ribbon-helix-helix"/>
    <property type="match status" value="1"/>
</dbReference>
<keyword evidence="3" id="KW-1185">Reference proteome</keyword>
<sequence length="64" mass="7174">MTLRLPADLDAKLRETAGRQGRSLHETVLVVIDEYVTKRDRKRDALIARRPAGHRASPRSAANP</sequence>
<dbReference type="InterPro" id="IPR010985">
    <property type="entry name" value="Ribbon_hlx_hlx"/>
</dbReference>
<evidence type="ECO:0008006" key="4">
    <source>
        <dbReference type="Google" id="ProtNLM"/>
    </source>
</evidence>
<dbReference type="RefSeq" id="WP_344044099.1">
    <property type="nucleotide sequence ID" value="NZ_BAAAPB010000001.1"/>
</dbReference>
<dbReference type="Gene3D" id="1.10.1220.10">
    <property type="entry name" value="Met repressor-like"/>
    <property type="match status" value="1"/>
</dbReference>